<evidence type="ECO:0000313" key="3">
    <source>
        <dbReference type="Proteomes" id="UP000030645"/>
    </source>
</evidence>
<gene>
    <name evidence="2" type="ORF">L484_009603</name>
</gene>
<evidence type="ECO:0008006" key="4">
    <source>
        <dbReference type="Google" id="ProtNLM"/>
    </source>
</evidence>
<feature type="signal peptide" evidence="1">
    <location>
        <begin position="1"/>
        <end position="27"/>
    </location>
</feature>
<proteinExistence type="predicted"/>
<evidence type="ECO:0000313" key="2">
    <source>
        <dbReference type="EMBL" id="EXC08460.1"/>
    </source>
</evidence>
<feature type="chain" id="PRO_5004930344" description="Thionin-like protein" evidence="1">
    <location>
        <begin position="28"/>
        <end position="85"/>
    </location>
</feature>
<evidence type="ECO:0000256" key="1">
    <source>
        <dbReference type="SAM" id="SignalP"/>
    </source>
</evidence>
<dbReference type="Proteomes" id="UP000030645">
    <property type="component" value="Unassembled WGS sequence"/>
</dbReference>
<accession>W9SHZ0</accession>
<sequence length="85" mass="9547">MVSRKMALATFLLGTMVLFASMEIGESIRYRIEEPCFGDCMNKCMAVGATSSPSHCREQCEPLCSKIVCFFCWPFARVNKHGQSQ</sequence>
<dbReference type="EMBL" id="KE345599">
    <property type="protein sequence ID" value="EXC08460.1"/>
    <property type="molecule type" value="Genomic_DNA"/>
</dbReference>
<name>W9SHZ0_9ROSA</name>
<reference evidence="3" key="1">
    <citation type="submission" date="2013-01" db="EMBL/GenBank/DDBJ databases">
        <title>Draft Genome Sequence of a Mulberry Tree, Morus notabilis C.K. Schneid.</title>
        <authorList>
            <person name="He N."/>
            <person name="Zhao S."/>
        </authorList>
    </citation>
    <scope>NUCLEOTIDE SEQUENCE</scope>
</reference>
<dbReference type="AlphaFoldDB" id="W9SHZ0"/>
<keyword evidence="1" id="KW-0732">Signal</keyword>
<keyword evidence="3" id="KW-1185">Reference proteome</keyword>
<organism evidence="2 3">
    <name type="scientific">Morus notabilis</name>
    <dbReference type="NCBI Taxonomy" id="981085"/>
    <lineage>
        <taxon>Eukaryota</taxon>
        <taxon>Viridiplantae</taxon>
        <taxon>Streptophyta</taxon>
        <taxon>Embryophyta</taxon>
        <taxon>Tracheophyta</taxon>
        <taxon>Spermatophyta</taxon>
        <taxon>Magnoliopsida</taxon>
        <taxon>eudicotyledons</taxon>
        <taxon>Gunneridae</taxon>
        <taxon>Pentapetalae</taxon>
        <taxon>rosids</taxon>
        <taxon>fabids</taxon>
        <taxon>Rosales</taxon>
        <taxon>Moraceae</taxon>
        <taxon>Moreae</taxon>
        <taxon>Morus</taxon>
    </lineage>
</organism>
<protein>
    <recommendedName>
        <fullName evidence="4">Thionin-like protein</fullName>
    </recommendedName>
</protein>